<evidence type="ECO:0000259" key="1">
    <source>
        <dbReference type="Pfam" id="PF00501"/>
    </source>
</evidence>
<dbReference type="SUPFAM" id="SSF56801">
    <property type="entry name" value="Acetyl-CoA synthetase-like"/>
    <property type="match status" value="1"/>
</dbReference>
<reference evidence="2 3" key="1">
    <citation type="submission" date="2020-07" db="EMBL/GenBank/DDBJ databases">
        <authorList>
            <person name="Partida-Martinez L."/>
            <person name="Huntemann M."/>
            <person name="Clum A."/>
            <person name="Wang J."/>
            <person name="Palaniappan K."/>
            <person name="Ritter S."/>
            <person name="Chen I.-M."/>
            <person name="Stamatis D."/>
            <person name="Reddy T."/>
            <person name="O'Malley R."/>
            <person name="Daum C."/>
            <person name="Shapiro N."/>
            <person name="Ivanova N."/>
            <person name="Kyrpides N."/>
            <person name="Woyke T."/>
        </authorList>
    </citation>
    <scope>NUCLEOTIDE SEQUENCE [LARGE SCALE GENOMIC DNA]</scope>
    <source>
        <strain evidence="2 3">AT2.17</strain>
    </source>
</reference>
<comment type="caution">
    <text evidence="2">The sequence shown here is derived from an EMBL/GenBank/DDBJ whole genome shotgun (WGS) entry which is preliminary data.</text>
</comment>
<dbReference type="InterPro" id="IPR000873">
    <property type="entry name" value="AMP-dep_synth/lig_dom"/>
</dbReference>
<evidence type="ECO:0000313" key="3">
    <source>
        <dbReference type="Proteomes" id="UP000549911"/>
    </source>
</evidence>
<proteinExistence type="predicted"/>
<protein>
    <recommendedName>
        <fullName evidence="1">AMP-dependent synthetase/ligase domain-containing protein</fullName>
    </recommendedName>
</protein>
<dbReference type="Pfam" id="PF00501">
    <property type="entry name" value="AMP-binding"/>
    <property type="match status" value="1"/>
</dbReference>
<dbReference type="AlphaFoldDB" id="A0A7Y9H3I5"/>
<feature type="domain" description="AMP-dependent synthetase/ligase" evidence="1">
    <location>
        <begin position="32"/>
        <end position="148"/>
    </location>
</feature>
<sequence>MPLVPQARASALPSGLAPELPPSPWRLLRGLAESRPHDVAYVVGQDARTWAEVARTVERAAAGLVRSGLRADQVVVSLLPSAHPRPELETALRAIGAVVVHLAPGLTGEALSEALADVDVRLVLTPDEAELDRLAGLTFRSAEMFAVDAGWDRLLALGEERLRMDPDAVSRADRGVEPDGTSARVLAADASVGRVPHHVRPDLPATEATVVVGDHGDPLVRATLDAHLTSGGTLVHLPTPDGLAGVLAAVRPACLVLAHGPAAQLPGLAPSVPAARRLRPGRPRTNDVLRSWSGGRLATVVVDRPAPGLRDLLGGLEVSVELLPVELLPADLPVPPPVVLGDVADLPRRSRRDPSRDFLLDNDRAPAPVAPDESAFVLPSLPLFGGESFLDKLLIAQATQAGA</sequence>
<organism evidence="2 3">
    <name type="scientific">Nocardioides cavernae</name>
    <dbReference type="NCBI Taxonomy" id="1921566"/>
    <lineage>
        <taxon>Bacteria</taxon>
        <taxon>Bacillati</taxon>
        <taxon>Actinomycetota</taxon>
        <taxon>Actinomycetes</taxon>
        <taxon>Propionibacteriales</taxon>
        <taxon>Nocardioidaceae</taxon>
        <taxon>Nocardioides</taxon>
    </lineage>
</organism>
<dbReference type="EMBL" id="JACCBW010000002">
    <property type="protein sequence ID" value="NYE36931.1"/>
    <property type="molecule type" value="Genomic_DNA"/>
</dbReference>
<dbReference type="InterPro" id="IPR042099">
    <property type="entry name" value="ANL_N_sf"/>
</dbReference>
<dbReference type="Gene3D" id="3.40.50.12780">
    <property type="entry name" value="N-terminal domain of ligase-like"/>
    <property type="match status" value="1"/>
</dbReference>
<dbReference type="Proteomes" id="UP000549911">
    <property type="component" value="Unassembled WGS sequence"/>
</dbReference>
<keyword evidence="3" id="KW-1185">Reference proteome</keyword>
<dbReference type="RefSeq" id="WP_179619544.1">
    <property type="nucleotide sequence ID" value="NZ_JACCBW010000002.1"/>
</dbReference>
<name>A0A7Y9H3I5_9ACTN</name>
<accession>A0A7Y9H3I5</accession>
<reference evidence="2 3" key="2">
    <citation type="submission" date="2020-08" db="EMBL/GenBank/DDBJ databases">
        <title>The Agave Microbiome: Exploring the role of microbial communities in plant adaptations to desert environments.</title>
        <authorList>
            <person name="Partida-Martinez L.P."/>
        </authorList>
    </citation>
    <scope>NUCLEOTIDE SEQUENCE [LARGE SCALE GENOMIC DNA]</scope>
    <source>
        <strain evidence="2 3">AT2.17</strain>
    </source>
</reference>
<gene>
    <name evidence="2" type="ORF">F4692_002064</name>
</gene>
<evidence type="ECO:0000313" key="2">
    <source>
        <dbReference type="EMBL" id="NYE36931.1"/>
    </source>
</evidence>